<dbReference type="PANTHER" id="PTHR16008:SF4">
    <property type="entry name" value="F-BOX ONLY PROTEIN 4"/>
    <property type="match status" value="1"/>
</dbReference>
<dbReference type="AlphaFoldDB" id="A0AAD4SX41"/>
<dbReference type="GO" id="GO:0000209">
    <property type="term" value="P:protein polyubiquitination"/>
    <property type="evidence" value="ECO:0007669"/>
    <property type="project" value="TreeGrafter"/>
</dbReference>
<name>A0AAD4SX41_9MAGN</name>
<dbReference type="PROSITE" id="PS50181">
    <property type="entry name" value="FBOX"/>
    <property type="match status" value="1"/>
</dbReference>
<dbReference type="Gene3D" id="1.20.1280.50">
    <property type="match status" value="1"/>
</dbReference>
<dbReference type="EMBL" id="JAJJMB010007708">
    <property type="protein sequence ID" value="KAI3927882.1"/>
    <property type="molecule type" value="Genomic_DNA"/>
</dbReference>
<dbReference type="SUPFAM" id="SSF81383">
    <property type="entry name" value="F-box domain"/>
    <property type="match status" value="1"/>
</dbReference>
<sequence>MNQSELILQNTLPDDIALNIASFLQVLELCSLGSCSKFWRELCSTDYLWVSLSKDRWPALGISSESPIPLILNNSNTGSSSLSSNENIQNVLVNLAGLHYCLFWLNVSAEDAIAALRNCGIQERELCVSWWKLGRWFYGFRMRDESNIRRVSLGDLALAKENEVLGVLYRGAIHEVLRVQVSIPPPACITSLHAQ</sequence>
<gene>
    <name evidence="2" type="ORF">MKW98_023483</name>
</gene>
<dbReference type="Pfam" id="PF12937">
    <property type="entry name" value="F-box-like"/>
    <property type="match status" value="1"/>
</dbReference>
<evidence type="ECO:0000313" key="2">
    <source>
        <dbReference type="EMBL" id="KAI3927882.1"/>
    </source>
</evidence>
<protein>
    <recommendedName>
        <fullName evidence="1">F-box domain-containing protein</fullName>
    </recommendedName>
</protein>
<keyword evidence="3" id="KW-1185">Reference proteome</keyword>
<feature type="domain" description="F-box" evidence="1">
    <location>
        <begin position="6"/>
        <end position="52"/>
    </location>
</feature>
<reference evidence="2" key="1">
    <citation type="submission" date="2022-04" db="EMBL/GenBank/DDBJ databases">
        <title>A functionally conserved STORR gene fusion in Papaver species that diverged 16.8 million years ago.</title>
        <authorList>
            <person name="Catania T."/>
        </authorList>
    </citation>
    <scope>NUCLEOTIDE SEQUENCE</scope>
    <source>
        <strain evidence="2">S-188037</strain>
    </source>
</reference>
<dbReference type="Proteomes" id="UP001202328">
    <property type="component" value="Unassembled WGS sequence"/>
</dbReference>
<dbReference type="InterPro" id="IPR036047">
    <property type="entry name" value="F-box-like_dom_sf"/>
</dbReference>
<evidence type="ECO:0000313" key="3">
    <source>
        <dbReference type="Proteomes" id="UP001202328"/>
    </source>
</evidence>
<organism evidence="2 3">
    <name type="scientific">Papaver atlanticum</name>
    <dbReference type="NCBI Taxonomy" id="357466"/>
    <lineage>
        <taxon>Eukaryota</taxon>
        <taxon>Viridiplantae</taxon>
        <taxon>Streptophyta</taxon>
        <taxon>Embryophyta</taxon>
        <taxon>Tracheophyta</taxon>
        <taxon>Spermatophyta</taxon>
        <taxon>Magnoliopsida</taxon>
        <taxon>Ranunculales</taxon>
        <taxon>Papaveraceae</taxon>
        <taxon>Papaveroideae</taxon>
        <taxon>Papaver</taxon>
    </lineage>
</organism>
<dbReference type="GO" id="GO:0019005">
    <property type="term" value="C:SCF ubiquitin ligase complex"/>
    <property type="evidence" value="ECO:0007669"/>
    <property type="project" value="TreeGrafter"/>
</dbReference>
<dbReference type="GO" id="GO:0031146">
    <property type="term" value="P:SCF-dependent proteasomal ubiquitin-dependent protein catabolic process"/>
    <property type="evidence" value="ECO:0007669"/>
    <property type="project" value="InterPro"/>
</dbReference>
<comment type="caution">
    <text evidence="2">The sequence shown here is derived from an EMBL/GenBank/DDBJ whole genome shotgun (WGS) entry which is preliminary data.</text>
</comment>
<evidence type="ECO:0000259" key="1">
    <source>
        <dbReference type="PROSITE" id="PS50181"/>
    </source>
</evidence>
<dbReference type="InterPro" id="IPR001810">
    <property type="entry name" value="F-box_dom"/>
</dbReference>
<proteinExistence type="predicted"/>
<dbReference type="PANTHER" id="PTHR16008">
    <property type="entry name" value="F-BOX ONLY PROTEIN 4"/>
    <property type="match status" value="1"/>
</dbReference>
<dbReference type="SMART" id="SM00256">
    <property type="entry name" value="FBOX"/>
    <property type="match status" value="1"/>
</dbReference>
<accession>A0AAD4SX41</accession>
<dbReference type="InterPro" id="IPR039588">
    <property type="entry name" value="FBXO4"/>
</dbReference>